<evidence type="ECO:0000313" key="2">
    <source>
        <dbReference type="EMBL" id="THU04490.1"/>
    </source>
</evidence>
<dbReference type="Gene3D" id="3.40.50.12500">
    <property type="match status" value="1"/>
</dbReference>
<dbReference type="EMBL" id="STFG01000002">
    <property type="protein sequence ID" value="THU04490.1"/>
    <property type="molecule type" value="Genomic_DNA"/>
</dbReference>
<accession>A0A4S8FAF8</accession>
<evidence type="ECO:0000313" key="3">
    <source>
        <dbReference type="Proteomes" id="UP000308917"/>
    </source>
</evidence>
<dbReference type="Pfam" id="PF01177">
    <property type="entry name" value="Asp_Glu_race"/>
    <property type="match status" value="1"/>
</dbReference>
<protein>
    <recommendedName>
        <fullName evidence="4">Hydantoin racemase</fullName>
    </recommendedName>
</protein>
<dbReference type="OrthoDB" id="9791723at2"/>
<keyword evidence="3" id="KW-1185">Reference proteome</keyword>
<comment type="similarity">
    <text evidence="1">Belongs to the HyuE racemase family.</text>
</comment>
<dbReference type="InterPro" id="IPR053714">
    <property type="entry name" value="Iso_Racemase_Enz_sf"/>
</dbReference>
<dbReference type="InterPro" id="IPR052186">
    <property type="entry name" value="Hydantoin_racemase-like"/>
</dbReference>
<dbReference type="PANTHER" id="PTHR28047">
    <property type="entry name" value="PROTEIN DCG1"/>
    <property type="match status" value="1"/>
</dbReference>
<organism evidence="2 3">
    <name type="scientific">Lampropedia puyangensis</name>
    <dbReference type="NCBI Taxonomy" id="1330072"/>
    <lineage>
        <taxon>Bacteria</taxon>
        <taxon>Pseudomonadati</taxon>
        <taxon>Pseudomonadota</taxon>
        <taxon>Betaproteobacteria</taxon>
        <taxon>Burkholderiales</taxon>
        <taxon>Comamonadaceae</taxon>
        <taxon>Lampropedia</taxon>
    </lineage>
</organism>
<dbReference type="PANTHER" id="PTHR28047:SF5">
    <property type="entry name" value="PROTEIN DCG1"/>
    <property type="match status" value="1"/>
</dbReference>
<dbReference type="InterPro" id="IPR015942">
    <property type="entry name" value="Asp/Glu/hydantoin_racemase"/>
</dbReference>
<reference evidence="2 3" key="1">
    <citation type="journal article" date="2015" name="Antonie Van Leeuwenhoek">
        <title>Lampropedia puyangensis sp. nov., isolated from symptomatic bark of Populus ? euramericana canker and emended description of Lampropedia hyalina (Ehrenberg 1832) Lee et al. 2004.</title>
        <authorList>
            <person name="Li Y."/>
            <person name="Wang T."/>
            <person name="Piao C.G."/>
            <person name="Wang L.F."/>
            <person name="Tian G.Z."/>
            <person name="Zhu T.H."/>
            <person name="Guo M.W."/>
        </authorList>
    </citation>
    <scope>NUCLEOTIDE SEQUENCE [LARGE SCALE GENOMIC DNA]</scope>
    <source>
        <strain evidence="2 3">2-bin</strain>
    </source>
</reference>
<dbReference type="RefSeq" id="WP_136572386.1">
    <property type="nucleotide sequence ID" value="NZ_STFG01000002.1"/>
</dbReference>
<evidence type="ECO:0000256" key="1">
    <source>
        <dbReference type="ARBA" id="ARBA00038414"/>
    </source>
</evidence>
<gene>
    <name evidence="2" type="ORF">E9531_03625</name>
</gene>
<dbReference type="Proteomes" id="UP000308917">
    <property type="component" value="Unassembled WGS sequence"/>
</dbReference>
<sequence>MHIVLINPNSSAAVTEALALPARAMLGPEDVLQAHYSRVGPVVIQTPEQVLQAADEVLALAQQHAHHCDGVIIGMSLDAGLASLRAQWPTLPVVGMTEAACLHACLLGPRFGLLTLGADMAQLYQAHVASLGLGHRLEGVAVAPWPALSPHAQAEQVQTEAFLQLLAHACQPLLEQGAASIVLAGAVLSGLGRALGAMLGVPVLEGTACAVGLLRSVHAQR</sequence>
<name>A0A4S8FAF8_9BURK</name>
<proteinExistence type="inferred from homology"/>
<evidence type="ECO:0008006" key="4">
    <source>
        <dbReference type="Google" id="ProtNLM"/>
    </source>
</evidence>
<comment type="caution">
    <text evidence="2">The sequence shown here is derived from an EMBL/GenBank/DDBJ whole genome shotgun (WGS) entry which is preliminary data.</text>
</comment>
<dbReference type="AlphaFoldDB" id="A0A4S8FAF8"/>
<dbReference type="GO" id="GO:0047661">
    <property type="term" value="F:amino-acid racemase activity"/>
    <property type="evidence" value="ECO:0007669"/>
    <property type="project" value="InterPro"/>
</dbReference>